<feature type="chain" id="PRO_5037757211" description="ATP-binding protein" evidence="2">
    <location>
        <begin position="29"/>
        <end position="140"/>
    </location>
</feature>
<keyword evidence="4" id="KW-1185">Reference proteome</keyword>
<comment type="caution">
    <text evidence="3">The sequence shown here is derived from an EMBL/GenBank/DDBJ whole genome shotgun (WGS) entry which is preliminary data.</text>
</comment>
<name>A0A919EDE4_9ACTN</name>
<keyword evidence="2" id="KW-0732">Signal</keyword>
<proteinExistence type="predicted"/>
<evidence type="ECO:0008006" key="5">
    <source>
        <dbReference type="Google" id="ProtNLM"/>
    </source>
</evidence>
<accession>A0A919EDE4</accession>
<evidence type="ECO:0000313" key="4">
    <source>
        <dbReference type="Proteomes" id="UP000638313"/>
    </source>
</evidence>
<feature type="signal peptide" evidence="2">
    <location>
        <begin position="1"/>
        <end position="28"/>
    </location>
</feature>
<dbReference type="EMBL" id="BNBD01000005">
    <property type="protein sequence ID" value="GHF48722.1"/>
    <property type="molecule type" value="Genomic_DNA"/>
</dbReference>
<dbReference type="AlphaFoldDB" id="A0A919EDE4"/>
<organism evidence="3 4">
    <name type="scientific">Streptomyces mashuensis</name>
    <dbReference type="NCBI Taxonomy" id="33904"/>
    <lineage>
        <taxon>Bacteria</taxon>
        <taxon>Bacillati</taxon>
        <taxon>Actinomycetota</taxon>
        <taxon>Actinomycetes</taxon>
        <taxon>Kitasatosporales</taxon>
        <taxon>Streptomycetaceae</taxon>
        <taxon>Streptomyces</taxon>
    </lineage>
</organism>
<evidence type="ECO:0000256" key="2">
    <source>
        <dbReference type="SAM" id="SignalP"/>
    </source>
</evidence>
<reference evidence="3" key="2">
    <citation type="submission" date="2020-09" db="EMBL/GenBank/DDBJ databases">
        <authorList>
            <person name="Sun Q."/>
            <person name="Ohkuma M."/>
        </authorList>
    </citation>
    <scope>NUCLEOTIDE SEQUENCE</scope>
    <source>
        <strain evidence="3">JCM 4059</strain>
    </source>
</reference>
<dbReference type="RefSeq" id="WP_190130282.1">
    <property type="nucleotide sequence ID" value="NZ_BNBD01000005.1"/>
</dbReference>
<sequence length="140" mass="13425">MKQASLKALGVAAAGAALAIAGAGTASAGTLQNLTTTATGAAKGLPLEETASLAPGGPVLQAGARAMKSGMLEQAAGAADMALGPHLPLEKLASSPTRKLTGAPTDNKGNAGLLGGLPTKAIAPNGLSIPNLGMNNSVQH</sequence>
<evidence type="ECO:0000256" key="1">
    <source>
        <dbReference type="SAM" id="MobiDB-lite"/>
    </source>
</evidence>
<reference evidence="3" key="1">
    <citation type="journal article" date="2014" name="Int. J. Syst. Evol. Microbiol.">
        <title>Complete genome sequence of Corynebacterium casei LMG S-19264T (=DSM 44701T), isolated from a smear-ripened cheese.</title>
        <authorList>
            <consortium name="US DOE Joint Genome Institute (JGI-PGF)"/>
            <person name="Walter F."/>
            <person name="Albersmeier A."/>
            <person name="Kalinowski J."/>
            <person name="Ruckert C."/>
        </authorList>
    </citation>
    <scope>NUCLEOTIDE SEQUENCE</scope>
    <source>
        <strain evidence="3">JCM 4059</strain>
    </source>
</reference>
<protein>
    <recommendedName>
        <fullName evidence="5">ATP-binding protein</fullName>
    </recommendedName>
</protein>
<evidence type="ECO:0000313" key="3">
    <source>
        <dbReference type="EMBL" id="GHF48722.1"/>
    </source>
</evidence>
<feature type="region of interest" description="Disordered" evidence="1">
    <location>
        <begin position="92"/>
        <end position="112"/>
    </location>
</feature>
<gene>
    <name evidence="3" type="ORF">GCM10010218_32760</name>
</gene>
<dbReference type="Proteomes" id="UP000638313">
    <property type="component" value="Unassembled WGS sequence"/>
</dbReference>